<evidence type="ECO:0000313" key="2">
    <source>
        <dbReference type="Proteomes" id="UP001597478"/>
    </source>
</evidence>
<comment type="caution">
    <text evidence="1">The sequence shown here is derived from an EMBL/GenBank/DDBJ whole genome shotgun (WGS) entry which is preliminary data.</text>
</comment>
<sequence length="378" mass="40459">MTTYAFDEARHSLLTTWETGAGWVAGTVAELPASAELAHALFLADSLTGLSRHLWRTYTHPASAAGSFEANRQGWLRQAERDAFADVIPAITNPNLPTGDMIAHSHLLVEEAAHRVGRALHVLGEQTLTGRVVADVEQELAAVEQAERGDLSGRAKQAVVLTRADASPIQVAAADDLLRAFPLGSLRLRQELDPTAAAVAAAHWLQAAAEIASEVAGCSPTAVVREADSIEALDIEIPSLVLAYLHAGGTPRTVVIGMVRAAMIAAEGNIPVSDSLIEQMRAATREAERQAAGGDQPPAAVTFRVTPLDPLRPARGLLEGLLEGIRGCWILYREYAEKDPRGAVAESDEELAKGYDNVDLKFFDAVRKEAAEHSERLL</sequence>
<reference evidence="2" key="1">
    <citation type="journal article" date="2019" name="Int. J. Syst. Evol. Microbiol.">
        <title>The Global Catalogue of Microorganisms (GCM) 10K type strain sequencing project: providing services to taxonomists for standard genome sequencing and annotation.</title>
        <authorList>
            <consortium name="The Broad Institute Genomics Platform"/>
            <consortium name="The Broad Institute Genome Sequencing Center for Infectious Disease"/>
            <person name="Wu L."/>
            <person name="Ma J."/>
        </authorList>
    </citation>
    <scope>NUCLEOTIDE SEQUENCE [LARGE SCALE GENOMIC DNA]</scope>
    <source>
        <strain evidence="2">IBRC-M 10906</strain>
    </source>
</reference>
<proteinExistence type="predicted"/>
<evidence type="ECO:0000313" key="1">
    <source>
        <dbReference type="EMBL" id="MFD2799510.1"/>
    </source>
</evidence>
<dbReference type="Proteomes" id="UP001597478">
    <property type="component" value="Unassembled WGS sequence"/>
</dbReference>
<name>A0ABW5WAZ5_9PSEU</name>
<accession>A0ABW5WAZ5</accession>
<gene>
    <name evidence="1" type="ORF">ACFS2C_08905</name>
</gene>
<dbReference type="EMBL" id="JBHUOF010000008">
    <property type="protein sequence ID" value="MFD2799510.1"/>
    <property type="molecule type" value="Genomic_DNA"/>
</dbReference>
<organism evidence="1 2">
    <name type="scientific">Prauserella oleivorans</name>
    <dbReference type="NCBI Taxonomy" id="1478153"/>
    <lineage>
        <taxon>Bacteria</taxon>
        <taxon>Bacillati</taxon>
        <taxon>Actinomycetota</taxon>
        <taxon>Actinomycetes</taxon>
        <taxon>Pseudonocardiales</taxon>
        <taxon>Pseudonocardiaceae</taxon>
        <taxon>Prauserella</taxon>
    </lineage>
</organism>
<evidence type="ECO:0008006" key="3">
    <source>
        <dbReference type="Google" id="ProtNLM"/>
    </source>
</evidence>
<dbReference type="RefSeq" id="WP_377389127.1">
    <property type="nucleotide sequence ID" value="NZ_JBHSAN010000015.1"/>
</dbReference>
<protein>
    <recommendedName>
        <fullName evidence="3">DUF222 domain-containing protein</fullName>
    </recommendedName>
</protein>
<keyword evidence="2" id="KW-1185">Reference proteome</keyword>